<organism evidence="1">
    <name type="scientific">uncultured Caudovirales phage</name>
    <dbReference type="NCBI Taxonomy" id="2100421"/>
    <lineage>
        <taxon>Viruses</taxon>
        <taxon>Duplodnaviria</taxon>
        <taxon>Heunggongvirae</taxon>
        <taxon>Uroviricota</taxon>
        <taxon>Caudoviricetes</taxon>
        <taxon>Peduoviridae</taxon>
        <taxon>Maltschvirus</taxon>
        <taxon>Maltschvirus maltsch</taxon>
    </lineage>
</organism>
<reference evidence="1" key="1">
    <citation type="submission" date="2020-04" db="EMBL/GenBank/DDBJ databases">
        <authorList>
            <person name="Chiriac C."/>
            <person name="Salcher M."/>
            <person name="Ghai R."/>
            <person name="Kavagutti S V."/>
        </authorList>
    </citation>
    <scope>NUCLEOTIDE SEQUENCE</scope>
</reference>
<protein>
    <submittedName>
        <fullName evidence="1">Uncharacterized protein</fullName>
    </submittedName>
</protein>
<sequence length="152" mass="17295">MAASVRFTTEADIRHVASRLQPACLREIQALGHQDPMPPLMEGLRSGKITLTAEDAEEPFCVFGVAPSPYPSVGMVWMVNTPRMLRHRRQFIREGNLWLPALHAFYPTLGNIVHAENTDHIRWLDRLGFTLIQTLTLRGEAFISFSRTTRRV</sequence>
<dbReference type="EMBL" id="LR796356">
    <property type="protein sequence ID" value="CAB4139532.1"/>
    <property type="molecule type" value="Genomic_DNA"/>
</dbReference>
<proteinExistence type="predicted"/>
<accession>A0A6J5M032</accession>
<name>A0A6J5M032_9CAUD</name>
<gene>
    <name evidence="1" type="ORF">UFOVP347_34</name>
</gene>
<evidence type="ECO:0000313" key="1">
    <source>
        <dbReference type="EMBL" id="CAB4139532.1"/>
    </source>
</evidence>